<accession>A0A3B0RXR1</accession>
<feature type="transmembrane region" description="Helical" evidence="1">
    <location>
        <begin position="85"/>
        <end position="104"/>
    </location>
</feature>
<dbReference type="Pfam" id="PF00892">
    <property type="entry name" value="EamA"/>
    <property type="match status" value="2"/>
</dbReference>
<reference evidence="3" key="1">
    <citation type="submission" date="2018-06" db="EMBL/GenBank/DDBJ databases">
        <authorList>
            <person name="Zhirakovskaya E."/>
        </authorList>
    </citation>
    <scope>NUCLEOTIDE SEQUENCE</scope>
</reference>
<feature type="transmembrane region" description="Helical" evidence="1">
    <location>
        <begin position="231"/>
        <end position="251"/>
    </location>
</feature>
<dbReference type="AlphaFoldDB" id="A0A3B0RXR1"/>
<organism evidence="3">
    <name type="scientific">hydrothermal vent metagenome</name>
    <dbReference type="NCBI Taxonomy" id="652676"/>
    <lineage>
        <taxon>unclassified sequences</taxon>
        <taxon>metagenomes</taxon>
        <taxon>ecological metagenomes</taxon>
    </lineage>
</organism>
<gene>
    <name evidence="3" type="ORF">MNBD_ACTINO01-109</name>
</gene>
<dbReference type="InterPro" id="IPR037185">
    <property type="entry name" value="EmrE-like"/>
</dbReference>
<dbReference type="GO" id="GO:0016020">
    <property type="term" value="C:membrane"/>
    <property type="evidence" value="ECO:0007669"/>
    <property type="project" value="InterPro"/>
</dbReference>
<feature type="transmembrane region" description="Helical" evidence="1">
    <location>
        <begin position="144"/>
        <end position="163"/>
    </location>
</feature>
<protein>
    <recommendedName>
        <fullName evidence="2">EamA domain-containing protein</fullName>
    </recommendedName>
</protein>
<feature type="transmembrane region" description="Helical" evidence="1">
    <location>
        <begin position="116"/>
        <end position="132"/>
    </location>
</feature>
<keyword evidence="1" id="KW-0472">Membrane</keyword>
<keyword evidence="1" id="KW-0812">Transmembrane</keyword>
<feature type="transmembrane region" description="Helical" evidence="1">
    <location>
        <begin position="175"/>
        <end position="197"/>
    </location>
</feature>
<name>A0A3B0RXR1_9ZZZZ</name>
<dbReference type="SUPFAM" id="SSF103481">
    <property type="entry name" value="Multidrug resistance efflux transporter EmrE"/>
    <property type="match status" value="1"/>
</dbReference>
<evidence type="ECO:0000259" key="2">
    <source>
        <dbReference type="Pfam" id="PF00892"/>
    </source>
</evidence>
<sequence>MSQLLAIASAALFGLADFAGGRASRELSVWRVTAWSTTIGVPLLALGVIVVPAPNVQPSDIIFGAVAGLVGLIGLALLYSTLAAGAMSIVAPIIGTVAAVLPVMWDVALGASITPGNWVGVGLGIAAVALIAGERSGERLTSKLLIQALGAAVAFAIFYIALAQTSSDSGLWPLVAARSAAIPLAFGVALLAGTAAIPPKGVMRFVIIAGSFDMLANFAILVSLQTGPMGINVVLTSLYPVFTVAAAILILKEHPTVRQSVGIVLAIVAVAFLAL</sequence>
<dbReference type="EMBL" id="UOEI01000159">
    <property type="protein sequence ID" value="VAV95841.1"/>
    <property type="molecule type" value="Genomic_DNA"/>
</dbReference>
<proteinExistence type="predicted"/>
<feature type="transmembrane region" description="Helical" evidence="1">
    <location>
        <begin position="33"/>
        <end position="54"/>
    </location>
</feature>
<feature type="domain" description="EamA" evidence="2">
    <location>
        <begin position="145"/>
        <end position="273"/>
    </location>
</feature>
<feature type="transmembrane region" description="Helical" evidence="1">
    <location>
        <begin position="257"/>
        <end position="274"/>
    </location>
</feature>
<dbReference type="PANTHER" id="PTHR22911">
    <property type="entry name" value="ACYL-MALONYL CONDENSING ENZYME-RELATED"/>
    <property type="match status" value="1"/>
</dbReference>
<keyword evidence="1" id="KW-1133">Transmembrane helix</keyword>
<evidence type="ECO:0000256" key="1">
    <source>
        <dbReference type="SAM" id="Phobius"/>
    </source>
</evidence>
<dbReference type="PANTHER" id="PTHR22911:SF137">
    <property type="entry name" value="SOLUTE CARRIER FAMILY 35 MEMBER G2-RELATED"/>
    <property type="match status" value="1"/>
</dbReference>
<evidence type="ECO:0000313" key="3">
    <source>
        <dbReference type="EMBL" id="VAV95841.1"/>
    </source>
</evidence>
<dbReference type="InterPro" id="IPR000620">
    <property type="entry name" value="EamA_dom"/>
</dbReference>
<feature type="transmembrane region" description="Helical" evidence="1">
    <location>
        <begin position="61"/>
        <end position="79"/>
    </location>
</feature>
<feature type="transmembrane region" description="Helical" evidence="1">
    <location>
        <begin position="203"/>
        <end position="224"/>
    </location>
</feature>
<feature type="domain" description="EamA" evidence="2">
    <location>
        <begin position="4"/>
        <end position="132"/>
    </location>
</feature>